<dbReference type="Gene3D" id="2.30.310.10">
    <property type="entry name" value="ibrinogen binding protein from staphylococcus aureus domain"/>
    <property type="match status" value="1"/>
</dbReference>
<dbReference type="GO" id="GO:0072344">
    <property type="term" value="P:rescue of stalled ribosome"/>
    <property type="evidence" value="ECO:0007669"/>
    <property type="project" value="TreeGrafter"/>
</dbReference>
<dbReference type="GO" id="GO:1990112">
    <property type="term" value="C:RQC complex"/>
    <property type="evidence" value="ECO:0007669"/>
    <property type="project" value="TreeGrafter"/>
</dbReference>
<name>A0A840SEZ8_9SPIR</name>
<proteinExistence type="predicted"/>
<feature type="coiled-coil region" evidence="1">
    <location>
        <begin position="299"/>
        <end position="333"/>
    </location>
</feature>
<dbReference type="GO" id="GO:0043023">
    <property type="term" value="F:ribosomal large subunit binding"/>
    <property type="evidence" value="ECO:0007669"/>
    <property type="project" value="TreeGrafter"/>
</dbReference>
<reference evidence="3 4" key="1">
    <citation type="submission" date="2020-08" db="EMBL/GenBank/DDBJ databases">
        <title>Genomic Encyclopedia of Type Strains, Phase IV (KMG-IV): sequencing the most valuable type-strain genomes for metagenomic binning, comparative biology and taxonomic classification.</title>
        <authorList>
            <person name="Goeker M."/>
        </authorList>
    </citation>
    <scope>NUCLEOTIDE SEQUENCE [LARGE SCALE GENOMIC DNA]</scope>
    <source>
        <strain evidence="3 4">DSM 103679</strain>
    </source>
</reference>
<organism evidence="3 4">
    <name type="scientific">Treponema rectale</name>
    <dbReference type="NCBI Taxonomy" id="744512"/>
    <lineage>
        <taxon>Bacteria</taxon>
        <taxon>Pseudomonadati</taxon>
        <taxon>Spirochaetota</taxon>
        <taxon>Spirochaetia</taxon>
        <taxon>Spirochaetales</taxon>
        <taxon>Treponemataceae</taxon>
        <taxon>Treponema</taxon>
    </lineage>
</organism>
<accession>A0A840SEZ8</accession>
<dbReference type="Proteomes" id="UP000578697">
    <property type="component" value="Unassembled WGS sequence"/>
</dbReference>
<evidence type="ECO:0000259" key="2">
    <source>
        <dbReference type="Pfam" id="PF05670"/>
    </source>
</evidence>
<dbReference type="PANTHER" id="PTHR15239">
    <property type="entry name" value="NUCLEAR EXPORT MEDIATOR FACTOR NEMF"/>
    <property type="match status" value="1"/>
</dbReference>
<comment type="caution">
    <text evidence="3">The sequence shown here is derived from an EMBL/GenBank/DDBJ whole genome shotgun (WGS) entry which is preliminary data.</text>
</comment>
<dbReference type="PANTHER" id="PTHR15239:SF6">
    <property type="entry name" value="RIBOSOME QUALITY CONTROL COMPLEX SUBUNIT NEMF"/>
    <property type="match status" value="1"/>
</dbReference>
<dbReference type="Pfam" id="PF05833">
    <property type="entry name" value="NFACT_N"/>
    <property type="match status" value="2"/>
</dbReference>
<sequence length="480" mass="54841">MSLNCNEINLILSETDFKGAFIQEITQTGFDTLGFRIVNKGDVFNFIICTTPSSCRLNITGQKFPKNKKPLRFNEFLKAKVQGMRINDIHQIGFERIVKMDVSTWKERLFLYIKLWSGAANVIVTDEQGTILDCMFRRPKKGEVTGGTFCPEEKELSPEEIQQSLKKFPVRNYGSGNSEENAPLSFNRFIDEYYTEHADSLSRESLLAQAEKWFNVKHSKMSSALENLLSKKKQFENAGMLKHTGDLILAFQSQINGSSLSCTDYETGREVCIRIDPKLSAQENAGLYYDQYKKAKSGMDSLEHDIEMSRKALSTLEAEYAAMVNEKNVLKLEQLLRKDTTPKQKTEKPHPGLHYELDGWTIIVGRTANENDDLLRHYVKGNDLWLHTRDFAGGYVFIKARSGKSYPLDIMLYAGNLAVYHSKARKNGQADLYYTQVKHLRRAKNGPKGLVLPTNEKNLLVKLDEEKLRKLDEVEKFSLL</sequence>
<dbReference type="InterPro" id="IPR051608">
    <property type="entry name" value="RQC_Subunit_NEMF"/>
</dbReference>
<keyword evidence="1" id="KW-0175">Coiled coil</keyword>
<gene>
    <name evidence="3" type="ORF">HNP77_001846</name>
</gene>
<feature type="domain" description="NFACT RNA-binding" evidence="2">
    <location>
        <begin position="357"/>
        <end position="445"/>
    </location>
</feature>
<dbReference type="InterPro" id="IPR008532">
    <property type="entry name" value="NFACT_RNA-bd"/>
</dbReference>
<dbReference type="EMBL" id="JACHFR010000003">
    <property type="protein sequence ID" value="MBB5219464.1"/>
    <property type="molecule type" value="Genomic_DNA"/>
</dbReference>
<evidence type="ECO:0000313" key="4">
    <source>
        <dbReference type="Proteomes" id="UP000578697"/>
    </source>
</evidence>
<dbReference type="AlphaFoldDB" id="A0A840SEZ8"/>
<dbReference type="Pfam" id="PF05670">
    <property type="entry name" value="NFACT-R_1"/>
    <property type="match status" value="1"/>
</dbReference>
<dbReference type="GO" id="GO:0000049">
    <property type="term" value="F:tRNA binding"/>
    <property type="evidence" value="ECO:0007669"/>
    <property type="project" value="TreeGrafter"/>
</dbReference>
<dbReference type="RefSeq" id="WP_184652895.1">
    <property type="nucleotide sequence ID" value="NZ_JACHFR010000003.1"/>
</dbReference>
<evidence type="ECO:0000313" key="3">
    <source>
        <dbReference type="EMBL" id="MBB5219464.1"/>
    </source>
</evidence>
<evidence type="ECO:0000256" key="1">
    <source>
        <dbReference type="SAM" id="Coils"/>
    </source>
</evidence>
<protein>
    <submittedName>
        <fullName evidence="3">Putative ribosome quality control (RQC) complex YloA/Tae2 family protein</fullName>
    </submittedName>
</protein>
<keyword evidence="4" id="KW-1185">Reference proteome</keyword>